<protein>
    <submittedName>
        <fullName evidence="1">Uncharacterized protein</fullName>
    </submittedName>
</protein>
<sequence length="33" mass="3963">MIIAICVSNIWLMHVKDLFCYHYFVTFVQKLVS</sequence>
<dbReference type="Proteomes" id="UP000245870">
    <property type="component" value="Unassembled WGS sequence"/>
</dbReference>
<evidence type="ECO:0000313" key="2">
    <source>
        <dbReference type="Proteomes" id="UP000245870"/>
    </source>
</evidence>
<accession>A0A2U0U4R7</accession>
<dbReference type="AlphaFoldDB" id="A0A2U0U4R7"/>
<gene>
    <name evidence="1" type="ORF">C7379_11555</name>
</gene>
<dbReference type="EMBL" id="QENY01000015">
    <property type="protein sequence ID" value="PVX51703.1"/>
    <property type="molecule type" value="Genomic_DNA"/>
</dbReference>
<name>A0A2U0U4R7_9BACT</name>
<comment type="caution">
    <text evidence="1">The sequence shown here is derived from an EMBL/GenBank/DDBJ whole genome shotgun (WGS) entry which is preliminary data.</text>
</comment>
<reference evidence="1 2" key="1">
    <citation type="submission" date="2018-05" db="EMBL/GenBank/DDBJ databases">
        <title>Genomic Encyclopedia of Type Strains, Phase IV (KMG-IV): sequencing the most valuable type-strain genomes for metagenomic binning, comparative biology and taxonomic classification.</title>
        <authorList>
            <person name="Goeker M."/>
        </authorList>
    </citation>
    <scope>NUCLEOTIDE SEQUENCE [LARGE SCALE GENOMIC DNA]</scope>
    <source>
        <strain evidence="1 2">DSM 100333</strain>
    </source>
</reference>
<proteinExistence type="predicted"/>
<keyword evidence="2" id="KW-1185">Reference proteome</keyword>
<organism evidence="1 2">
    <name type="scientific">Hallella colorans</name>
    <dbReference type="NCBI Taxonomy" id="1703337"/>
    <lineage>
        <taxon>Bacteria</taxon>
        <taxon>Pseudomonadati</taxon>
        <taxon>Bacteroidota</taxon>
        <taxon>Bacteroidia</taxon>
        <taxon>Bacteroidales</taxon>
        <taxon>Prevotellaceae</taxon>
        <taxon>Hallella</taxon>
    </lineage>
</organism>
<evidence type="ECO:0000313" key="1">
    <source>
        <dbReference type="EMBL" id="PVX51703.1"/>
    </source>
</evidence>